<dbReference type="STRING" id="635013.TherJR_0599"/>
<evidence type="ECO:0000313" key="1">
    <source>
        <dbReference type="EMBL" id="ADG81472.1"/>
    </source>
</evidence>
<proteinExistence type="predicted"/>
<protein>
    <submittedName>
        <fullName evidence="1">Uncharacterized protein</fullName>
    </submittedName>
</protein>
<dbReference type="AlphaFoldDB" id="D5XBS4"/>
<dbReference type="KEGG" id="tjr:TherJR_0599"/>
<gene>
    <name evidence="1" type="ordered locus">TherJR_0599</name>
</gene>
<organism evidence="1 2">
    <name type="scientific">Thermincola potens (strain JR)</name>
    <dbReference type="NCBI Taxonomy" id="635013"/>
    <lineage>
        <taxon>Bacteria</taxon>
        <taxon>Bacillati</taxon>
        <taxon>Bacillota</taxon>
        <taxon>Clostridia</taxon>
        <taxon>Eubacteriales</taxon>
        <taxon>Thermincolaceae</taxon>
        <taxon>Thermincola</taxon>
    </lineage>
</organism>
<dbReference type="RefSeq" id="WP_013119493.1">
    <property type="nucleotide sequence ID" value="NC_014152.1"/>
</dbReference>
<dbReference type="OrthoDB" id="9786534at2"/>
<dbReference type="Proteomes" id="UP000002377">
    <property type="component" value="Chromosome"/>
</dbReference>
<dbReference type="EMBL" id="CP002028">
    <property type="protein sequence ID" value="ADG81472.1"/>
    <property type="molecule type" value="Genomic_DNA"/>
</dbReference>
<evidence type="ECO:0000313" key="2">
    <source>
        <dbReference type="Proteomes" id="UP000002377"/>
    </source>
</evidence>
<name>D5XBS4_THEPJ</name>
<dbReference type="HOGENOM" id="CLU_2541491_0_0_9"/>
<accession>D5XBS4</accession>
<dbReference type="Pfam" id="PF21900">
    <property type="entry name" value="DUF6920"/>
    <property type="match status" value="1"/>
</dbReference>
<dbReference type="eggNOG" id="ENOG502ZA6T">
    <property type="taxonomic scope" value="Bacteria"/>
</dbReference>
<dbReference type="InterPro" id="IPR054213">
    <property type="entry name" value="DUF6920"/>
</dbReference>
<sequence length="83" mass="9698">MVYSELKQQGLMRIKEDGPWMQAQAGQYFTVDKPGFIWKARVNMNPFLYFAGMDKYKEGKGHMNIKILSTDVEYNNPTIYPEV</sequence>
<reference evidence="1 2" key="1">
    <citation type="submission" date="2010-05" db="EMBL/GenBank/DDBJ databases">
        <title>Complete sequence of Thermincola sp. JR.</title>
        <authorList>
            <consortium name="US DOE Joint Genome Institute"/>
            <person name="Lucas S."/>
            <person name="Copeland A."/>
            <person name="Lapidus A."/>
            <person name="Cheng J.-F."/>
            <person name="Bruce D."/>
            <person name="Goodwin L."/>
            <person name="Pitluck S."/>
            <person name="Chertkov O."/>
            <person name="Detter J.C."/>
            <person name="Han C."/>
            <person name="Tapia R."/>
            <person name="Land M."/>
            <person name="Hauser L."/>
            <person name="Kyrpides N."/>
            <person name="Mikhailova N."/>
            <person name="Hazen T.C."/>
            <person name="Woyke T."/>
        </authorList>
    </citation>
    <scope>NUCLEOTIDE SEQUENCE [LARGE SCALE GENOMIC DNA]</scope>
    <source>
        <strain evidence="1 2">JR</strain>
    </source>
</reference>
<keyword evidence="2" id="KW-1185">Reference proteome</keyword>